<dbReference type="AlphaFoldDB" id="A0A5Q0L6D2"/>
<dbReference type="KEGG" id="sfy:GFH48_04470"/>
<dbReference type="PANTHER" id="PTHR42756">
    <property type="entry name" value="TRANSCRIPTIONAL REGULATOR, MARR"/>
    <property type="match status" value="1"/>
</dbReference>
<dbReference type="GO" id="GO:0003677">
    <property type="term" value="F:DNA binding"/>
    <property type="evidence" value="ECO:0007669"/>
    <property type="project" value="UniProtKB-KW"/>
</dbReference>
<keyword evidence="1" id="KW-0805">Transcription regulation</keyword>
<proteinExistence type="predicted"/>
<keyword evidence="6" id="KW-1185">Reference proteome</keyword>
<dbReference type="EMBL" id="CP045643">
    <property type="protein sequence ID" value="QFZ72620.1"/>
    <property type="molecule type" value="Genomic_DNA"/>
</dbReference>
<dbReference type="Pfam" id="PF01047">
    <property type="entry name" value="MarR"/>
    <property type="match status" value="1"/>
</dbReference>
<keyword evidence="2" id="KW-0238">DNA-binding</keyword>
<dbReference type="InterPro" id="IPR036388">
    <property type="entry name" value="WH-like_DNA-bd_sf"/>
</dbReference>
<dbReference type="SMART" id="SM00347">
    <property type="entry name" value="HTH_MARR"/>
    <property type="match status" value="1"/>
</dbReference>
<dbReference type="PROSITE" id="PS01117">
    <property type="entry name" value="HTH_MARR_1"/>
    <property type="match status" value="1"/>
</dbReference>
<gene>
    <name evidence="5" type="ORF">GFH48_04470</name>
</gene>
<dbReference type="InterPro" id="IPR000835">
    <property type="entry name" value="HTH_MarR-typ"/>
</dbReference>
<feature type="domain" description="HTH marR-type" evidence="4">
    <location>
        <begin position="10"/>
        <end position="142"/>
    </location>
</feature>
<dbReference type="GO" id="GO:0003700">
    <property type="term" value="F:DNA-binding transcription factor activity"/>
    <property type="evidence" value="ECO:0007669"/>
    <property type="project" value="InterPro"/>
</dbReference>
<reference evidence="5 6" key="1">
    <citation type="submission" date="2019-10" db="EMBL/GenBank/DDBJ databases">
        <title>A novel species.</title>
        <authorList>
            <person name="Gao J."/>
        </authorList>
    </citation>
    <scope>NUCLEOTIDE SEQUENCE [LARGE SCALE GENOMIC DNA]</scope>
    <source>
        <strain evidence="5 6">QMT-28</strain>
    </source>
</reference>
<dbReference type="PANTHER" id="PTHR42756:SF1">
    <property type="entry name" value="TRANSCRIPTIONAL REPRESSOR OF EMRAB OPERON"/>
    <property type="match status" value="1"/>
</dbReference>
<dbReference type="Gene3D" id="1.10.10.10">
    <property type="entry name" value="Winged helix-like DNA-binding domain superfamily/Winged helix DNA-binding domain"/>
    <property type="match status" value="1"/>
</dbReference>
<protein>
    <submittedName>
        <fullName evidence="5">MarR family transcriptional regulator</fullName>
    </submittedName>
</protein>
<keyword evidence="3" id="KW-0804">Transcription</keyword>
<dbReference type="InterPro" id="IPR036390">
    <property type="entry name" value="WH_DNA-bd_sf"/>
</dbReference>
<name>A0A5Q0L6D2_9ACTN</name>
<evidence type="ECO:0000256" key="3">
    <source>
        <dbReference type="ARBA" id="ARBA00023163"/>
    </source>
</evidence>
<evidence type="ECO:0000259" key="4">
    <source>
        <dbReference type="PROSITE" id="PS50995"/>
    </source>
</evidence>
<dbReference type="RefSeq" id="WP_153286986.1">
    <property type="nucleotide sequence ID" value="NZ_CP045643.1"/>
</dbReference>
<dbReference type="Proteomes" id="UP000326179">
    <property type="component" value="Chromosome"/>
</dbReference>
<organism evidence="5 6">
    <name type="scientific">Streptomyces fagopyri</name>
    <dbReference type="NCBI Taxonomy" id="2662397"/>
    <lineage>
        <taxon>Bacteria</taxon>
        <taxon>Bacillati</taxon>
        <taxon>Actinomycetota</taxon>
        <taxon>Actinomycetes</taxon>
        <taxon>Kitasatosporales</taxon>
        <taxon>Streptomycetaceae</taxon>
        <taxon>Streptomyces</taxon>
    </lineage>
</organism>
<dbReference type="InterPro" id="IPR023187">
    <property type="entry name" value="Tscrpt_reg_MarR-type_CS"/>
</dbReference>
<evidence type="ECO:0000256" key="1">
    <source>
        <dbReference type="ARBA" id="ARBA00023015"/>
    </source>
</evidence>
<dbReference type="PROSITE" id="PS50995">
    <property type="entry name" value="HTH_MARR_2"/>
    <property type="match status" value="1"/>
</dbReference>
<evidence type="ECO:0000313" key="6">
    <source>
        <dbReference type="Proteomes" id="UP000326179"/>
    </source>
</evidence>
<dbReference type="SUPFAM" id="SSF46785">
    <property type="entry name" value="Winged helix' DNA-binding domain"/>
    <property type="match status" value="1"/>
</dbReference>
<sequence length="150" mass="16205">MTPTSTSGADRCNNLALRKAARYLGATYDRALAPVGLRGTQFSILQRLGAHGEMTISTLADTIAMDRTTMASNLKPLAREGLVTVEPSATDRRARVAAITPDGRSRLQAALPLWNAVQVRFEESFGTDEAARLRTSLTAVLDTGFQPWAE</sequence>
<evidence type="ECO:0000256" key="2">
    <source>
        <dbReference type="ARBA" id="ARBA00023125"/>
    </source>
</evidence>
<accession>A0A5Q0L6D2</accession>
<evidence type="ECO:0000313" key="5">
    <source>
        <dbReference type="EMBL" id="QFZ72620.1"/>
    </source>
</evidence>